<dbReference type="Pfam" id="PF07995">
    <property type="entry name" value="GSDH"/>
    <property type="match status" value="2"/>
</dbReference>
<organism evidence="3 4">
    <name type="scientific">Mucilaginibacter limnophilus</name>
    <dbReference type="NCBI Taxonomy" id="1932778"/>
    <lineage>
        <taxon>Bacteria</taxon>
        <taxon>Pseudomonadati</taxon>
        <taxon>Bacteroidota</taxon>
        <taxon>Sphingobacteriia</taxon>
        <taxon>Sphingobacteriales</taxon>
        <taxon>Sphingobacteriaceae</taxon>
        <taxon>Mucilaginibacter</taxon>
    </lineage>
</organism>
<sequence length="313" mass="34125">MGAGQFDNGGRPNHAQQVTSYEGKTLRFNIAPDNDKGLNAWVPNDNPFNTQATQSAVWSTGHRNPQGLAYAVTGGTGKIYSSEHGPYSDDELNIIEKGKNYGHPLVIGLLDNNYDGLAAGVSNDTILPGTWHTTYPLINSEAENAKMIGDSFRQPLISLYPNSHTFLSNLFQKIKGGEKGSDWPSEAPSSIDVYTSSTIPGWKNSLLVTTLKGGKLIRLKLNQNGDKIISDTLNYFKGENRFRDLAISPDGGKIYLAVDSSGVTSGPSKENPQQISYRGCIIELTFIPKPFNDKGKKRHSANDSADSTRDEEK</sequence>
<dbReference type="AlphaFoldDB" id="A0A3S2VA46"/>
<dbReference type="EMBL" id="SACK01000001">
    <property type="protein sequence ID" value="RVU02493.1"/>
    <property type="molecule type" value="Genomic_DNA"/>
</dbReference>
<protein>
    <recommendedName>
        <fullName evidence="2">Glucose/Sorbosone dehydrogenase domain-containing protein</fullName>
    </recommendedName>
</protein>
<keyword evidence="4" id="KW-1185">Reference proteome</keyword>
<reference evidence="3 4" key="1">
    <citation type="submission" date="2019-01" db="EMBL/GenBank/DDBJ databases">
        <authorList>
            <person name="Chen W.-M."/>
        </authorList>
    </citation>
    <scope>NUCLEOTIDE SEQUENCE [LARGE SCALE GENOMIC DNA]</scope>
    <source>
        <strain evidence="3 4">YBJ-36</strain>
    </source>
</reference>
<dbReference type="RefSeq" id="WP_127702869.1">
    <property type="nucleotide sequence ID" value="NZ_SACK01000001.1"/>
</dbReference>
<dbReference type="Proteomes" id="UP000282759">
    <property type="component" value="Unassembled WGS sequence"/>
</dbReference>
<comment type="caution">
    <text evidence="3">The sequence shown here is derived from an EMBL/GenBank/DDBJ whole genome shotgun (WGS) entry which is preliminary data.</text>
</comment>
<dbReference type="PANTHER" id="PTHR19328:SF75">
    <property type="entry name" value="ALDOSE SUGAR DEHYDROGENASE YLII"/>
    <property type="match status" value="1"/>
</dbReference>
<evidence type="ECO:0000313" key="4">
    <source>
        <dbReference type="Proteomes" id="UP000282759"/>
    </source>
</evidence>
<dbReference type="PANTHER" id="PTHR19328">
    <property type="entry name" value="HEDGEHOG-INTERACTING PROTEIN"/>
    <property type="match status" value="1"/>
</dbReference>
<feature type="region of interest" description="Disordered" evidence="1">
    <location>
        <begin position="291"/>
        <end position="313"/>
    </location>
</feature>
<gene>
    <name evidence="3" type="ORF">EOD41_00705</name>
</gene>
<dbReference type="SUPFAM" id="SSF50952">
    <property type="entry name" value="Soluble quinoprotein glucose dehydrogenase"/>
    <property type="match status" value="1"/>
</dbReference>
<evidence type="ECO:0000313" key="3">
    <source>
        <dbReference type="EMBL" id="RVU02493.1"/>
    </source>
</evidence>
<dbReference type="InterPro" id="IPR011042">
    <property type="entry name" value="6-blade_b-propeller_TolB-like"/>
</dbReference>
<evidence type="ECO:0000259" key="2">
    <source>
        <dbReference type="Pfam" id="PF07995"/>
    </source>
</evidence>
<name>A0A3S2VA46_9SPHI</name>
<dbReference type="OrthoDB" id="9770043at2"/>
<dbReference type="InterPro" id="IPR012938">
    <property type="entry name" value="Glc/Sorbosone_DH"/>
</dbReference>
<accession>A0A3S2VA46</accession>
<feature type="domain" description="Glucose/Sorbosone dehydrogenase" evidence="2">
    <location>
        <begin position="184"/>
        <end position="260"/>
    </location>
</feature>
<proteinExistence type="predicted"/>
<feature type="domain" description="Glucose/Sorbosone dehydrogenase" evidence="2">
    <location>
        <begin position="11"/>
        <end position="117"/>
    </location>
</feature>
<dbReference type="InterPro" id="IPR011041">
    <property type="entry name" value="Quinoprot_gluc/sorb_DH_b-prop"/>
</dbReference>
<evidence type="ECO:0000256" key="1">
    <source>
        <dbReference type="SAM" id="MobiDB-lite"/>
    </source>
</evidence>
<dbReference type="Gene3D" id="2.120.10.30">
    <property type="entry name" value="TolB, C-terminal domain"/>
    <property type="match status" value="1"/>
</dbReference>